<dbReference type="AlphaFoldDB" id="A0A4U0Q7U3"/>
<gene>
    <name evidence="1" type="ORF">FAZ21_02965</name>
</gene>
<proteinExistence type="predicted"/>
<protein>
    <submittedName>
        <fullName evidence="1">Uncharacterized protein</fullName>
    </submittedName>
</protein>
<sequence>MSNGVFILNAVEKFKNGESVDLLLTPHEASHFVKLIGKMDLAQVVFIENKPPKGFLNGLFLIIFLSIGKESLIDLATAIYERRESTVAVLRKSQGSYCLEVTHTNKFK</sequence>
<organism evidence="1 2">
    <name type="scientific">Chitiniphilus eburneus</name>
    <dbReference type="NCBI Taxonomy" id="2571148"/>
    <lineage>
        <taxon>Bacteria</taxon>
        <taxon>Pseudomonadati</taxon>
        <taxon>Pseudomonadota</taxon>
        <taxon>Betaproteobacteria</taxon>
        <taxon>Neisseriales</taxon>
        <taxon>Chitinibacteraceae</taxon>
        <taxon>Chitiniphilus</taxon>
    </lineage>
</organism>
<evidence type="ECO:0000313" key="2">
    <source>
        <dbReference type="Proteomes" id="UP000310016"/>
    </source>
</evidence>
<evidence type="ECO:0000313" key="1">
    <source>
        <dbReference type="EMBL" id="TJZ77321.1"/>
    </source>
</evidence>
<dbReference type="Proteomes" id="UP000310016">
    <property type="component" value="Unassembled WGS sequence"/>
</dbReference>
<keyword evidence="2" id="KW-1185">Reference proteome</keyword>
<comment type="caution">
    <text evidence="1">The sequence shown here is derived from an EMBL/GenBank/DDBJ whole genome shotgun (WGS) entry which is preliminary data.</text>
</comment>
<name>A0A4U0Q7U3_9NEIS</name>
<dbReference type="EMBL" id="SUMF01000002">
    <property type="protein sequence ID" value="TJZ77321.1"/>
    <property type="molecule type" value="Genomic_DNA"/>
</dbReference>
<reference evidence="1 2" key="1">
    <citation type="submission" date="2019-04" db="EMBL/GenBank/DDBJ databases">
        <title>Chitiniphilus eburnea sp. nov., a novel chitinolytic bacterium isolated from aquaculture sludge.</title>
        <authorList>
            <person name="Sheng M."/>
        </authorList>
    </citation>
    <scope>NUCLEOTIDE SEQUENCE [LARGE SCALE GENOMIC DNA]</scope>
    <source>
        <strain evidence="1 2">HX-2-15</strain>
    </source>
</reference>
<dbReference type="RefSeq" id="WP_136771797.1">
    <property type="nucleotide sequence ID" value="NZ_SUMF01000002.1"/>
</dbReference>
<accession>A0A4U0Q7U3</accession>